<evidence type="ECO:0000256" key="5">
    <source>
        <dbReference type="ARBA" id="ARBA00022741"/>
    </source>
</evidence>
<gene>
    <name evidence="11" type="primary">pyrG</name>
    <name evidence="14" type="ORF">IMF26_07335</name>
</gene>
<comment type="catalytic activity">
    <reaction evidence="10 11">
        <text>UTP + L-glutamine + ATP + H2O = CTP + L-glutamate + ADP + phosphate + 2 H(+)</text>
        <dbReference type="Rhea" id="RHEA:26426"/>
        <dbReference type="ChEBI" id="CHEBI:15377"/>
        <dbReference type="ChEBI" id="CHEBI:15378"/>
        <dbReference type="ChEBI" id="CHEBI:29985"/>
        <dbReference type="ChEBI" id="CHEBI:30616"/>
        <dbReference type="ChEBI" id="CHEBI:37563"/>
        <dbReference type="ChEBI" id="CHEBI:43474"/>
        <dbReference type="ChEBI" id="CHEBI:46398"/>
        <dbReference type="ChEBI" id="CHEBI:58359"/>
        <dbReference type="ChEBI" id="CHEBI:456216"/>
        <dbReference type="EC" id="6.3.4.2"/>
    </reaction>
</comment>
<dbReference type="GO" id="GO:0005524">
    <property type="term" value="F:ATP binding"/>
    <property type="evidence" value="ECO:0007669"/>
    <property type="project" value="UniProtKB-KW"/>
</dbReference>
<dbReference type="InterPro" id="IPR033828">
    <property type="entry name" value="GATase1_CTP_Synthase"/>
</dbReference>
<comment type="pathway">
    <text evidence="1 11">Pyrimidine metabolism; CTP biosynthesis via de novo pathway; CTP from UDP: step 2/2.</text>
</comment>
<feature type="region of interest" description="Amidoligase domain" evidence="11">
    <location>
        <begin position="1"/>
        <end position="267"/>
    </location>
</feature>
<protein>
    <recommendedName>
        <fullName evidence="11">CTP synthase</fullName>
        <ecNumber evidence="11">6.3.4.2</ecNumber>
    </recommendedName>
    <alternativeName>
        <fullName evidence="11">Cytidine 5'-triphosphate synthase</fullName>
    </alternativeName>
    <alternativeName>
        <fullName evidence="11">Cytidine triphosphate synthetase</fullName>
        <shortName evidence="11">CTP synthetase</shortName>
        <shortName evidence="11">CTPS</shortName>
    </alternativeName>
    <alternativeName>
        <fullName evidence="11">UTP--ammonia ligase</fullName>
    </alternativeName>
</protein>
<feature type="binding site" evidence="11">
    <location>
        <position position="242"/>
    </location>
    <ligand>
        <name>ATP</name>
        <dbReference type="ChEBI" id="CHEBI:30616"/>
    </ligand>
</feature>
<proteinExistence type="inferred from homology"/>
<dbReference type="FunFam" id="3.40.50.300:FF:000009">
    <property type="entry name" value="CTP synthase"/>
    <property type="match status" value="1"/>
</dbReference>
<dbReference type="InterPro" id="IPR017926">
    <property type="entry name" value="GATASE"/>
</dbReference>
<comment type="similarity">
    <text evidence="2 11">Belongs to the CTP synthase family.</text>
</comment>
<evidence type="ECO:0000313" key="14">
    <source>
        <dbReference type="EMBL" id="QUL97889.1"/>
    </source>
</evidence>
<feature type="binding site" evidence="11">
    <location>
        <position position="357"/>
    </location>
    <ligand>
        <name>L-glutamine</name>
        <dbReference type="ChEBI" id="CHEBI:58359"/>
    </ligand>
</feature>
<dbReference type="GO" id="GO:0097268">
    <property type="term" value="C:cytoophidium"/>
    <property type="evidence" value="ECO:0007669"/>
    <property type="project" value="UniProtKB-ARBA"/>
</dbReference>
<comment type="miscellaneous">
    <text evidence="11">CTPSs have evolved a hybrid strategy for distinguishing between UTP and CTP. The overlapping regions of the product feedback inhibitory and substrate sites recognize a common feature in both compounds, the triphosphate moiety. To differentiate isosteric substrate and product pyrimidine rings, an additional pocket far from the expected kinase/ligase catalytic site, specifically recognizes the cytosine and ribose portions of the product inhibitor.</text>
</comment>
<feature type="binding site" evidence="11">
    <location>
        <begin position="148"/>
        <end position="150"/>
    </location>
    <ligand>
        <name>CTP</name>
        <dbReference type="ChEBI" id="CHEBI:37563"/>
        <note>allosteric inhibitor</note>
    </ligand>
</feature>
<comment type="subunit">
    <text evidence="11">Homotetramer.</text>
</comment>
<keyword evidence="7 11" id="KW-0460">Magnesium</keyword>
<accession>A0AAT9LAS5</accession>
<feature type="binding site" evidence="11">
    <location>
        <begin position="188"/>
        <end position="193"/>
    </location>
    <ligand>
        <name>CTP</name>
        <dbReference type="ChEBI" id="CHEBI:37563"/>
        <note>allosteric inhibitor</note>
    </ligand>
</feature>
<evidence type="ECO:0000256" key="2">
    <source>
        <dbReference type="ARBA" id="ARBA00007533"/>
    </source>
</evidence>
<dbReference type="InterPro" id="IPR027417">
    <property type="entry name" value="P-loop_NTPase"/>
</dbReference>
<feature type="binding site" evidence="11">
    <location>
        <position position="224"/>
    </location>
    <ligand>
        <name>UTP</name>
        <dbReference type="ChEBI" id="CHEBI:46398"/>
    </ligand>
</feature>
<dbReference type="GO" id="GO:0003883">
    <property type="term" value="F:CTP synthase activity"/>
    <property type="evidence" value="ECO:0007669"/>
    <property type="project" value="UniProtKB-UniRule"/>
</dbReference>
<feature type="binding site" evidence="11">
    <location>
        <begin position="385"/>
        <end position="388"/>
    </location>
    <ligand>
        <name>L-glutamine</name>
        <dbReference type="ChEBI" id="CHEBI:58359"/>
    </ligand>
</feature>
<evidence type="ECO:0000256" key="1">
    <source>
        <dbReference type="ARBA" id="ARBA00005171"/>
    </source>
</evidence>
<feature type="binding site" evidence="11">
    <location>
        <position position="465"/>
    </location>
    <ligand>
        <name>L-glutamine</name>
        <dbReference type="ChEBI" id="CHEBI:58359"/>
    </ligand>
</feature>
<keyword evidence="8 11" id="KW-0315">Glutamine amidotransferase</keyword>
<evidence type="ECO:0000256" key="8">
    <source>
        <dbReference type="ARBA" id="ARBA00022962"/>
    </source>
</evidence>
<evidence type="ECO:0000259" key="13">
    <source>
        <dbReference type="Pfam" id="PF06418"/>
    </source>
</evidence>
<feature type="binding site" evidence="11">
    <location>
        <begin position="14"/>
        <end position="19"/>
    </location>
    <ligand>
        <name>ATP</name>
        <dbReference type="ChEBI" id="CHEBI:30616"/>
    </ligand>
</feature>
<dbReference type="GO" id="GO:0046872">
    <property type="term" value="F:metal ion binding"/>
    <property type="evidence" value="ECO:0007669"/>
    <property type="project" value="UniProtKB-KW"/>
</dbReference>
<keyword evidence="9 11" id="KW-0665">Pyrimidine biosynthesis</keyword>
<reference evidence="14" key="1">
    <citation type="submission" date="2020-10" db="EMBL/GenBank/DDBJ databases">
        <authorList>
            <person name="Kadnikov V."/>
            <person name="Beletsky A.V."/>
            <person name="Mardanov A.V."/>
            <person name="Karnachuk O.V."/>
            <person name="Ravin N.V."/>
        </authorList>
    </citation>
    <scope>NUCLEOTIDE SEQUENCE</scope>
    <source>
        <strain evidence="14">Bu02</strain>
    </source>
</reference>
<dbReference type="Pfam" id="PF06418">
    <property type="entry name" value="CTP_synth_N"/>
    <property type="match status" value="1"/>
</dbReference>
<comment type="catalytic activity">
    <reaction evidence="11">
        <text>UTP + NH4(+) + ATP = CTP + ADP + phosphate + 2 H(+)</text>
        <dbReference type="Rhea" id="RHEA:16597"/>
        <dbReference type="ChEBI" id="CHEBI:15378"/>
        <dbReference type="ChEBI" id="CHEBI:28938"/>
        <dbReference type="ChEBI" id="CHEBI:30616"/>
        <dbReference type="ChEBI" id="CHEBI:37563"/>
        <dbReference type="ChEBI" id="CHEBI:43474"/>
        <dbReference type="ChEBI" id="CHEBI:46398"/>
        <dbReference type="ChEBI" id="CHEBI:456216"/>
    </reaction>
</comment>
<dbReference type="PANTHER" id="PTHR11550:SF0">
    <property type="entry name" value="CTP SYNTHASE-RELATED"/>
    <property type="match status" value="1"/>
</dbReference>
<feature type="domain" description="Glutamine amidotransferase" evidence="12">
    <location>
        <begin position="302"/>
        <end position="529"/>
    </location>
</feature>
<dbReference type="SUPFAM" id="SSF52317">
    <property type="entry name" value="Class I glutamine amidotransferase-like"/>
    <property type="match status" value="1"/>
</dbReference>
<dbReference type="EC" id="6.3.4.2" evidence="11"/>
<feature type="active site" evidence="11">
    <location>
        <position position="510"/>
    </location>
</feature>
<comment type="function">
    <text evidence="11">Catalyzes the ATP-dependent amination of UTP to CTP with either L-glutamine or ammonia as the source of nitrogen. Regulates intracellular CTP levels through interactions with the four ribonucleotide triphosphates.</text>
</comment>
<dbReference type="NCBIfam" id="TIGR00337">
    <property type="entry name" value="PyrG"/>
    <property type="match status" value="1"/>
</dbReference>
<evidence type="ECO:0000256" key="6">
    <source>
        <dbReference type="ARBA" id="ARBA00022840"/>
    </source>
</evidence>
<dbReference type="InterPro" id="IPR017456">
    <property type="entry name" value="CTP_synthase_N"/>
</dbReference>
<keyword evidence="5 11" id="KW-0547">Nucleotide-binding</keyword>
<feature type="binding site" evidence="11">
    <location>
        <position position="224"/>
    </location>
    <ligand>
        <name>CTP</name>
        <dbReference type="ChEBI" id="CHEBI:37563"/>
        <note>allosteric inhibitor</note>
    </ligand>
</feature>
<feature type="binding site" evidence="11">
    <location>
        <position position="71"/>
    </location>
    <ligand>
        <name>Mg(2+)</name>
        <dbReference type="ChEBI" id="CHEBI:18420"/>
    </ligand>
</feature>
<comment type="caution">
    <text evidence="11">Lacks conserved residue(s) required for the propagation of feature annotation.</text>
</comment>
<keyword evidence="4 11" id="KW-0479">Metal-binding</keyword>
<dbReference type="GO" id="GO:0019856">
    <property type="term" value="P:pyrimidine nucleobase biosynthetic process"/>
    <property type="evidence" value="ECO:0007669"/>
    <property type="project" value="TreeGrafter"/>
</dbReference>
<dbReference type="NCBIfam" id="NF003792">
    <property type="entry name" value="PRK05380.1"/>
    <property type="match status" value="1"/>
</dbReference>
<comment type="activity regulation">
    <text evidence="11">Allosterically activated by GTP, when glutamine is the substrate; GTP has no effect on the reaction when ammonia is the substrate. The allosteric effector GTP functions by stabilizing the protein conformation that binds the tetrahedral intermediate(s) formed during glutamine hydrolysis. Inhibited by the product CTP, via allosteric rather than competitive inhibition.</text>
</comment>
<dbReference type="AlphaFoldDB" id="A0AAT9LAS5"/>
<dbReference type="InterPro" id="IPR029062">
    <property type="entry name" value="Class_I_gatase-like"/>
</dbReference>
<dbReference type="Gene3D" id="3.40.50.300">
    <property type="entry name" value="P-loop containing nucleotide triphosphate hydrolases"/>
    <property type="match status" value="1"/>
</dbReference>
<feature type="binding site" evidence="11">
    <location>
        <position position="408"/>
    </location>
    <ligand>
        <name>L-glutamine</name>
        <dbReference type="ChEBI" id="CHEBI:58359"/>
    </ligand>
</feature>
<reference evidence="14" key="2">
    <citation type="journal article" date="2023" name="Biology">
        <title>Prokaryotic Life Associated with Coal-Fire Gas Vents Revealed by Metagenomics.</title>
        <authorList>
            <person name="Kadnikov V.V."/>
            <person name="Mardanov A.V."/>
            <person name="Beletsky A.V."/>
            <person name="Karnachuk O.V."/>
            <person name="Ravin N.V."/>
        </authorList>
    </citation>
    <scope>NUCLEOTIDE SEQUENCE</scope>
    <source>
        <strain evidence="14">Bu02</strain>
    </source>
</reference>
<dbReference type="EMBL" id="CP062796">
    <property type="protein sequence ID" value="QUL97889.1"/>
    <property type="molecule type" value="Genomic_DNA"/>
</dbReference>
<evidence type="ECO:0000256" key="9">
    <source>
        <dbReference type="ARBA" id="ARBA00022975"/>
    </source>
</evidence>
<keyword evidence="3 11" id="KW-0436">Ligase</keyword>
<evidence type="ECO:0000256" key="3">
    <source>
        <dbReference type="ARBA" id="ARBA00022598"/>
    </source>
</evidence>
<feature type="binding site" evidence="11">
    <location>
        <position position="13"/>
    </location>
    <ligand>
        <name>CTP</name>
        <dbReference type="ChEBI" id="CHEBI:37563"/>
        <note>allosteric inhibitor</note>
    </ligand>
</feature>
<evidence type="ECO:0000256" key="10">
    <source>
        <dbReference type="ARBA" id="ARBA00047781"/>
    </source>
</evidence>
<dbReference type="GO" id="GO:0044210">
    <property type="term" value="P:'de novo' CTP biosynthetic process"/>
    <property type="evidence" value="ECO:0007669"/>
    <property type="project" value="UniProtKB-UniRule"/>
</dbReference>
<feature type="binding site" evidence="11">
    <location>
        <position position="71"/>
    </location>
    <ligand>
        <name>ATP</name>
        <dbReference type="ChEBI" id="CHEBI:30616"/>
    </ligand>
</feature>
<evidence type="ECO:0000256" key="7">
    <source>
        <dbReference type="ARBA" id="ARBA00022842"/>
    </source>
</evidence>
<dbReference type="KEGG" id="fcz:IMF26_07335"/>
<dbReference type="SUPFAM" id="SSF52540">
    <property type="entry name" value="P-loop containing nucleoside triphosphate hydrolases"/>
    <property type="match status" value="1"/>
</dbReference>
<name>A0AAT9LAS5_9FIRM</name>
<sequence>MSKFIFVTGGVVSGLGKGITAASIGTLLKARGYSVTILKMDPYVNVDAGTMSPLQHGEVFVTDDGAETDLDLGHYERFIDRPLRAANNVTTGQIYGAVIAKERRGEFLGSTVQVIPHVTNEIKQRIRKVADEASADITVVEVGGTVGDIESLPFLEAIRQFRADVGRQNTVYIHVTLIPHLPMSGELKTKPTQHSVAELRSIGIQPDIIVCRSSLPLSNEMKEKIALFCNVEPEAVIQNLDVKSIYEVPVMLEKEGLGKIIEDKLDLPERVPDLKEWHEISWKIANPKNSCKIAVVGKYVALHDAYKSIIEALYHGGLANDAKVEIMWVDSCKMDDMSEADVENILAGADGVLVPGGFGSRGIAGKIKAIKYARENKVPFFGICLGLQCAVIEVSRNILGLEEANSTEFEPDTPHPVIDLMPEQKNVEDMGGTMRLGLYPCRLKEGSLARKAYGKEEVQERHRHRFEVNPRYVPELMKAGFFPVGIWPTRGLVEIMEFQGHPWFLGTQFHPELLSRPNRPHPLFRDFVKAALEYKERREVAVSGISSELSSRRRV</sequence>
<dbReference type="Gene3D" id="3.40.50.880">
    <property type="match status" value="1"/>
</dbReference>
<evidence type="ECO:0000256" key="4">
    <source>
        <dbReference type="ARBA" id="ARBA00022723"/>
    </source>
</evidence>
<keyword evidence="6 11" id="KW-0067">ATP-binding</keyword>
<comment type="catalytic activity">
    <reaction evidence="11">
        <text>L-glutamine + H2O = L-glutamate + NH4(+)</text>
        <dbReference type="Rhea" id="RHEA:15889"/>
        <dbReference type="ChEBI" id="CHEBI:15377"/>
        <dbReference type="ChEBI" id="CHEBI:28938"/>
        <dbReference type="ChEBI" id="CHEBI:29985"/>
        <dbReference type="ChEBI" id="CHEBI:58359"/>
    </reaction>
</comment>
<dbReference type="InterPro" id="IPR004468">
    <property type="entry name" value="CTP_synthase"/>
</dbReference>
<dbReference type="PROSITE" id="PS51273">
    <property type="entry name" value="GATASE_TYPE_1"/>
    <property type="match status" value="1"/>
</dbReference>
<dbReference type="FunFam" id="3.40.50.880:FF:000002">
    <property type="entry name" value="CTP synthase"/>
    <property type="match status" value="1"/>
</dbReference>
<feature type="active site" evidence="11">
    <location>
        <position position="512"/>
    </location>
</feature>
<feature type="binding site" evidence="11">
    <location>
        <begin position="188"/>
        <end position="193"/>
    </location>
    <ligand>
        <name>UTP</name>
        <dbReference type="ChEBI" id="CHEBI:46398"/>
    </ligand>
</feature>
<feature type="binding site" evidence="11">
    <location>
        <position position="13"/>
    </location>
    <ligand>
        <name>UTP</name>
        <dbReference type="ChEBI" id="CHEBI:46398"/>
    </ligand>
</feature>
<dbReference type="Pfam" id="PF00117">
    <property type="entry name" value="GATase"/>
    <property type="match status" value="1"/>
</dbReference>
<feature type="domain" description="CTP synthase N-terminal" evidence="13">
    <location>
        <begin position="3"/>
        <end position="267"/>
    </location>
</feature>
<feature type="active site" description="Nucleophile; for glutamine hydrolysis" evidence="11">
    <location>
        <position position="384"/>
    </location>
</feature>
<organism evidence="14">
    <name type="scientific">Candidatus Fermentithermobacillus carboniphilus</name>
    <dbReference type="NCBI Taxonomy" id="3085328"/>
    <lineage>
        <taxon>Bacteria</taxon>
        <taxon>Bacillati</taxon>
        <taxon>Bacillota</taxon>
        <taxon>Candidatus Fermentithermobacillia</taxon>
        <taxon>Candidatus Fermentithermobacillales</taxon>
        <taxon>Candidatus Fermentithermobacillaceae</taxon>
        <taxon>Candidatus Fermentithermobacillus</taxon>
    </lineage>
</organism>
<evidence type="ECO:0000259" key="12">
    <source>
        <dbReference type="Pfam" id="PF00117"/>
    </source>
</evidence>
<dbReference type="CDD" id="cd03113">
    <property type="entry name" value="CTPS_N"/>
    <property type="match status" value="1"/>
</dbReference>
<dbReference type="GO" id="GO:0042802">
    <property type="term" value="F:identical protein binding"/>
    <property type="evidence" value="ECO:0007669"/>
    <property type="project" value="TreeGrafter"/>
</dbReference>
<evidence type="ECO:0000256" key="11">
    <source>
        <dbReference type="HAMAP-Rule" id="MF_01227"/>
    </source>
</evidence>
<dbReference type="CDD" id="cd01746">
    <property type="entry name" value="GATase1_CTP_Synthase"/>
    <property type="match status" value="1"/>
</dbReference>
<dbReference type="GO" id="GO:0005829">
    <property type="term" value="C:cytosol"/>
    <property type="evidence" value="ECO:0007669"/>
    <property type="project" value="TreeGrafter"/>
</dbReference>
<dbReference type="HAMAP" id="MF_01227">
    <property type="entry name" value="PyrG"/>
    <property type="match status" value="1"/>
</dbReference>
<dbReference type="PANTHER" id="PTHR11550">
    <property type="entry name" value="CTP SYNTHASE"/>
    <property type="match status" value="1"/>
</dbReference>
<feature type="binding site" evidence="11">
    <location>
        <position position="141"/>
    </location>
    <ligand>
        <name>Mg(2+)</name>
        <dbReference type="ChEBI" id="CHEBI:18420"/>
    </ligand>
</feature>